<keyword evidence="1" id="KW-0472">Membrane</keyword>
<dbReference type="RefSeq" id="WP_011179721.1">
    <property type="nucleotide sequence ID" value="NC_005955.1"/>
</dbReference>
<keyword evidence="1" id="KW-1133">Transmembrane helix</keyword>
<evidence type="ECO:0000313" key="2">
    <source>
        <dbReference type="EMBL" id="CAF26517.1"/>
    </source>
</evidence>
<feature type="transmembrane region" description="Helical" evidence="1">
    <location>
        <begin position="60"/>
        <end position="86"/>
    </location>
</feature>
<organism evidence="2 3">
    <name type="scientific">Bartonella quintana (strain Toulouse)</name>
    <name type="common">Rochalimaea quintana</name>
    <dbReference type="NCBI Taxonomy" id="283165"/>
    <lineage>
        <taxon>Bacteria</taxon>
        <taxon>Pseudomonadati</taxon>
        <taxon>Pseudomonadota</taxon>
        <taxon>Alphaproteobacteria</taxon>
        <taxon>Hyphomicrobiales</taxon>
        <taxon>Bartonellaceae</taxon>
        <taxon>Bartonella</taxon>
    </lineage>
</organism>
<dbReference type="AlphaFoldDB" id="A0A0H3LUT4"/>
<dbReference type="KEGG" id="bqu:BQ10500"/>
<evidence type="ECO:0000256" key="1">
    <source>
        <dbReference type="SAM" id="Phobius"/>
    </source>
</evidence>
<proteinExistence type="predicted"/>
<evidence type="ECO:0000313" key="3">
    <source>
        <dbReference type="Proteomes" id="UP000000597"/>
    </source>
</evidence>
<keyword evidence="1" id="KW-0812">Transmembrane</keyword>
<dbReference type="EMBL" id="BX897700">
    <property type="protein sequence ID" value="CAF26517.1"/>
    <property type="molecule type" value="Genomic_DNA"/>
</dbReference>
<accession>A0A0H3LUT4</accession>
<protein>
    <recommendedName>
        <fullName evidence="4">Transmembrane protein</fullName>
    </recommendedName>
</protein>
<reference evidence="2 3" key="1">
    <citation type="journal article" date="2004" name="Proc. Natl. Acad. Sci. U.S.A.">
        <title>The louse-borne human pathogen Bartonella quintana is a genomic derivative of the zoonotic agent Bartonella henselae.</title>
        <authorList>
            <person name="Alsmark U.C.M."/>
            <person name="Frank A.C."/>
            <person name="Karlberg E.O."/>
            <person name="Legault B.-A."/>
            <person name="Ardell D.H."/>
            <person name="Canbaeck B."/>
            <person name="Eriksson A.-S."/>
            <person name="Naeslund A.K."/>
            <person name="Handley S.A."/>
            <person name="Huvet M."/>
            <person name="La Scola B."/>
            <person name="Holmberg M."/>
            <person name="Andersson S.G.E."/>
        </authorList>
    </citation>
    <scope>NUCLEOTIDE SEQUENCE [LARGE SCALE GENOMIC DNA]</scope>
    <source>
        <strain evidence="2 3">Toulouse</strain>
    </source>
</reference>
<gene>
    <name evidence="2" type="ordered locus">BQ10500</name>
</gene>
<dbReference type="HOGENOM" id="CLU_2204850_0_0_5"/>
<name>A0A0H3LUT4_BARQU</name>
<evidence type="ECO:0008006" key="4">
    <source>
        <dbReference type="Google" id="ProtNLM"/>
    </source>
</evidence>
<sequence>MSRVLLSLWNSLWRNGKDGIGGGIGGGLQAIGNVGGGGLDSRMRDEEKSINAFQMTDNPFLFIGISIVDFSPSCYGPFLLIFYALLFSEYIKKQETTLSFTRDSVVI</sequence>
<dbReference type="Proteomes" id="UP000000597">
    <property type="component" value="Chromosome"/>
</dbReference>